<dbReference type="NCBIfam" id="TIGR01470">
    <property type="entry name" value="cysG_Nterm"/>
    <property type="match status" value="1"/>
</dbReference>
<dbReference type="Gene3D" id="3.30.160.110">
    <property type="entry name" value="Siroheme synthase, domain 2"/>
    <property type="match status" value="1"/>
</dbReference>
<evidence type="ECO:0000256" key="5">
    <source>
        <dbReference type="ARBA" id="ARBA00023244"/>
    </source>
</evidence>
<dbReference type="InterPro" id="IPR028281">
    <property type="entry name" value="Sirohaem_synthase_central"/>
</dbReference>
<dbReference type="PANTHER" id="PTHR35330:SF1">
    <property type="entry name" value="SIROHEME BIOSYNTHESIS PROTEIN MET8"/>
    <property type="match status" value="1"/>
</dbReference>
<name>A0A9X1WHF8_9VIBR</name>
<dbReference type="Pfam" id="PF13241">
    <property type="entry name" value="NAD_binding_7"/>
    <property type="match status" value="1"/>
</dbReference>
<dbReference type="SUPFAM" id="SSF53790">
    <property type="entry name" value="Tetrapyrrole methylase"/>
    <property type="match status" value="1"/>
</dbReference>
<proteinExistence type="predicted"/>
<reference evidence="9" key="1">
    <citation type="submission" date="2021-11" db="EMBL/GenBank/DDBJ databases">
        <title>Vibrio ZSDE26 sp. nov. and Vibrio ZSDZ34 sp. nov., isolated from coastal seawater in Qingdao.</title>
        <authorList>
            <person name="Zhang P."/>
        </authorList>
    </citation>
    <scope>NUCLEOTIDE SEQUENCE</scope>
    <source>
        <strain evidence="9">ZSDZ34</strain>
    </source>
</reference>
<dbReference type="Gene3D" id="1.10.8.210">
    <property type="entry name" value="Sirohaem synthase, dimerisation domain"/>
    <property type="match status" value="1"/>
</dbReference>
<gene>
    <name evidence="9" type="ORF">LNL84_07265</name>
</gene>
<dbReference type="InterPro" id="IPR028161">
    <property type="entry name" value="Met8-like"/>
</dbReference>
<comment type="catalytic activity">
    <reaction evidence="6">
        <text>precorrin-2 + NAD(+) = sirohydrochlorin + NADH + 2 H(+)</text>
        <dbReference type="Rhea" id="RHEA:15613"/>
        <dbReference type="ChEBI" id="CHEBI:15378"/>
        <dbReference type="ChEBI" id="CHEBI:57540"/>
        <dbReference type="ChEBI" id="CHEBI:57945"/>
        <dbReference type="ChEBI" id="CHEBI:58351"/>
        <dbReference type="ChEBI" id="CHEBI:58827"/>
        <dbReference type="EC" id="1.3.1.76"/>
    </reaction>
</comment>
<dbReference type="InterPro" id="IPR036291">
    <property type="entry name" value="NAD(P)-bd_dom_sf"/>
</dbReference>
<comment type="pathway">
    <text evidence="1">Porphyrin-containing compound metabolism; siroheme biosynthesis; sirohydrochlorin from precorrin-2: step 1/1.</text>
</comment>
<dbReference type="AlphaFoldDB" id="A0A9X1WHF8"/>
<dbReference type="RefSeq" id="WP_244356363.1">
    <property type="nucleotide sequence ID" value="NZ_JAJNNZ010000004.1"/>
</dbReference>
<feature type="domain" description="Siroheme synthase central" evidence="8">
    <location>
        <begin position="120"/>
        <end position="146"/>
    </location>
</feature>
<feature type="domain" description="Sirohaem synthase dimerisation" evidence="7">
    <location>
        <begin position="153"/>
        <end position="204"/>
    </location>
</feature>
<dbReference type="Pfam" id="PF14824">
    <property type="entry name" value="Sirohm_synth_M"/>
    <property type="match status" value="1"/>
</dbReference>
<evidence type="ECO:0000256" key="6">
    <source>
        <dbReference type="ARBA" id="ARBA00047561"/>
    </source>
</evidence>
<evidence type="ECO:0000259" key="8">
    <source>
        <dbReference type="Pfam" id="PF14824"/>
    </source>
</evidence>
<sequence>MRYFPLFMDLLNKAVLVVGGGEVACRKVESLVRAGASVTVVSPQVEPYIADLVQQGKCEWLQNFYSSECLTSKYVQVWATTNNPDLNHQVHNDAKNMGIMVNVVDDTPFCDFITPSMINRGRIQIAISSGGASPVLIRGIREKVESLLPMNLAIMADFASSKRNDIKNTYKTVDDRRKFWELFFRLPTVVDSKNNHELEKAYQKLKENKHEFVHGCTWVEFGDDVELLSLKALRLMQEAERVFYHKDCPFEFIDLVRRDAERELFKDIADVSDTITTLKQEGARVVVLIPQHFGEHRLVGACDTAVCLASEK</sequence>
<dbReference type="SUPFAM" id="SSF51735">
    <property type="entry name" value="NAD(P)-binding Rossmann-fold domains"/>
    <property type="match status" value="1"/>
</dbReference>
<dbReference type="Proteomes" id="UP001139488">
    <property type="component" value="Unassembled WGS sequence"/>
</dbReference>
<keyword evidence="10" id="KW-1185">Reference proteome</keyword>
<dbReference type="SUPFAM" id="SSF75615">
    <property type="entry name" value="Siroheme synthase middle domains-like"/>
    <property type="match status" value="1"/>
</dbReference>
<evidence type="ECO:0000256" key="2">
    <source>
        <dbReference type="ARBA" id="ARBA00012400"/>
    </source>
</evidence>
<evidence type="ECO:0000259" key="7">
    <source>
        <dbReference type="Pfam" id="PF10414"/>
    </source>
</evidence>
<dbReference type="InterPro" id="IPR019478">
    <property type="entry name" value="Sirohaem_synthase_dimer_dom"/>
</dbReference>
<dbReference type="InterPro" id="IPR035996">
    <property type="entry name" value="4pyrrol_Methylase_sf"/>
</dbReference>
<dbReference type="PANTHER" id="PTHR35330">
    <property type="entry name" value="SIROHEME BIOSYNTHESIS PROTEIN MET8"/>
    <property type="match status" value="1"/>
</dbReference>
<dbReference type="Pfam" id="PF10414">
    <property type="entry name" value="CysG_dimeriser"/>
    <property type="match status" value="1"/>
</dbReference>
<dbReference type="EMBL" id="JAJNNZ010000004">
    <property type="protein sequence ID" value="MCJ2376634.1"/>
    <property type="molecule type" value="Genomic_DNA"/>
</dbReference>
<dbReference type="Gene3D" id="3.40.50.720">
    <property type="entry name" value="NAD(P)-binding Rossmann-like Domain"/>
    <property type="match status" value="1"/>
</dbReference>
<dbReference type="EC" id="1.3.1.76" evidence="2"/>
<accession>A0A9X1WHF8</accession>
<dbReference type="GO" id="GO:0008168">
    <property type="term" value="F:methyltransferase activity"/>
    <property type="evidence" value="ECO:0007669"/>
    <property type="project" value="InterPro"/>
</dbReference>
<dbReference type="InterPro" id="IPR006367">
    <property type="entry name" value="Sirohaem_synthase_N"/>
</dbReference>
<evidence type="ECO:0000256" key="3">
    <source>
        <dbReference type="ARBA" id="ARBA00023002"/>
    </source>
</evidence>
<protein>
    <recommendedName>
        <fullName evidence="2">precorrin-2 dehydrogenase</fullName>
        <ecNumber evidence="2">1.3.1.76</ecNumber>
    </recommendedName>
</protein>
<keyword evidence="4" id="KW-0520">NAD</keyword>
<keyword evidence="5" id="KW-0627">Porphyrin biosynthesis</keyword>
<evidence type="ECO:0000256" key="4">
    <source>
        <dbReference type="ARBA" id="ARBA00023027"/>
    </source>
</evidence>
<organism evidence="9 10">
    <name type="scientific">Vibrio gelatinilyticus</name>
    <dbReference type="NCBI Taxonomy" id="2893468"/>
    <lineage>
        <taxon>Bacteria</taxon>
        <taxon>Pseudomonadati</taxon>
        <taxon>Pseudomonadota</taxon>
        <taxon>Gammaproteobacteria</taxon>
        <taxon>Vibrionales</taxon>
        <taxon>Vibrionaceae</taxon>
        <taxon>Vibrio</taxon>
    </lineage>
</organism>
<dbReference type="GO" id="GO:0043115">
    <property type="term" value="F:precorrin-2 dehydrogenase activity"/>
    <property type="evidence" value="ECO:0007669"/>
    <property type="project" value="UniProtKB-EC"/>
</dbReference>
<dbReference type="GO" id="GO:0019354">
    <property type="term" value="P:siroheme biosynthetic process"/>
    <property type="evidence" value="ECO:0007669"/>
    <property type="project" value="InterPro"/>
</dbReference>
<keyword evidence="3" id="KW-0560">Oxidoreductase</keyword>
<dbReference type="GO" id="GO:0004325">
    <property type="term" value="F:ferrochelatase activity"/>
    <property type="evidence" value="ECO:0007669"/>
    <property type="project" value="InterPro"/>
</dbReference>
<dbReference type="InterPro" id="IPR037115">
    <property type="entry name" value="Sirohaem_synt_dimer_dom_sf"/>
</dbReference>
<evidence type="ECO:0000313" key="10">
    <source>
        <dbReference type="Proteomes" id="UP001139488"/>
    </source>
</evidence>
<comment type="caution">
    <text evidence="9">The sequence shown here is derived from an EMBL/GenBank/DDBJ whole genome shotgun (WGS) entry which is preliminary data.</text>
</comment>
<evidence type="ECO:0000256" key="1">
    <source>
        <dbReference type="ARBA" id="ARBA00005010"/>
    </source>
</evidence>
<evidence type="ECO:0000313" key="9">
    <source>
        <dbReference type="EMBL" id="MCJ2376634.1"/>
    </source>
</evidence>